<proteinExistence type="predicted"/>
<sequence>MNALTKHMRSLLVYDTEHVRGERTLATALAQPEGLRLWKGYSFNPMTAVRFQYTVEDHQLKLSNITLPEEVSWVGFRVHAVGYNWDTLEGKLHSGGWHFEQQVNAGLSYGLPKVEAEYHNILYVLELQFFEEKEGAFLPVRTEEKGVWVVEYW</sequence>
<comment type="caution">
    <text evidence="1">The sequence shown here is derived from an EMBL/GenBank/DDBJ whole genome shotgun (WGS) entry which is preliminary data.</text>
</comment>
<protein>
    <submittedName>
        <fullName evidence="1">Uncharacterized protein</fullName>
    </submittedName>
</protein>
<evidence type="ECO:0000313" key="1">
    <source>
        <dbReference type="EMBL" id="RXR34654.1"/>
    </source>
</evidence>
<reference evidence="2" key="1">
    <citation type="submission" date="2019-01" db="EMBL/GenBank/DDBJ databases">
        <title>Cytophagaceae bacterium strain CAR-16.</title>
        <authorList>
            <person name="Chen W.-M."/>
        </authorList>
    </citation>
    <scope>NUCLEOTIDE SEQUENCE [LARGE SCALE GENOMIC DNA]</scope>
    <source>
        <strain evidence="2">ICH-30</strain>
    </source>
</reference>
<accession>A0A4Q1KZ76</accession>
<dbReference type="EMBL" id="SBKQ01000002">
    <property type="protein sequence ID" value="RXR34654.1"/>
    <property type="molecule type" value="Genomic_DNA"/>
</dbReference>
<keyword evidence="2" id="KW-1185">Reference proteome</keyword>
<evidence type="ECO:0000313" key="2">
    <source>
        <dbReference type="Proteomes" id="UP000289734"/>
    </source>
</evidence>
<name>A0A4Q1KZ76_9FLAO</name>
<gene>
    <name evidence="1" type="ORF">EQG68_01745</name>
</gene>
<dbReference type="AlphaFoldDB" id="A0A4Q1KZ76"/>
<dbReference type="Proteomes" id="UP000289734">
    <property type="component" value="Unassembled WGS sequence"/>
</dbReference>
<dbReference type="OrthoDB" id="1356208at2"/>
<organism evidence="1 2">
    <name type="scientific">Flavobacterium piscinae</name>
    <dbReference type="NCBI Taxonomy" id="2506424"/>
    <lineage>
        <taxon>Bacteria</taxon>
        <taxon>Pseudomonadati</taxon>
        <taxon>Bacteroidota</taxon>
        <taxon>Flavobacteriia</taxon>
        <taxon>Flavobacteriales</taxon>
        <taxon>Flavobacteriaceae</taxon>
        <taxon>Flavobacterium</taxon>
    </lineage>
</organism>